<proteinExistence type="predicted"/>
<gene>
    <name evidence="2" type="ORF">GCM10008960_36960</name>
</gene>
<evidence type="ECO:0000256" key="1">
    <source>
        <dbReference type="SAM" id="Phobius"/>
    </source>
</evidence>
<dbReference type="EMBL" id="BMQN01000018">
    <property type="protein sequence ID" value="GGS07135.1"/>
    <property type="molecule type" value="Genomic_DNA"/>
</dbReference>
<keyword evidence="1" id="KW-0812">Transmembrane</keyword>
<protein>
    <recommendedName>
        <fullName evidence="4">Phosphatidate cytidylyltransferase</fullName>
    </recommendedName>
</protein>
<evidence type="ECO:0000313" key="2">
    <source>
        <dbReference type="EMBL" id="GGS07135.1"/>
    </source>
</evidence>
<keyword evidence="3" id="KW-1185">Reference proteome</keyword>
<name>A0ABQ2S860_9DEIO</name>
<dbReference type="RefSeq" id="WP_189074643.1">
    <property type="nucleotide sequence ID" value="NZ_BMQN01000018.1"/>
</dbReference>
<dbReference type="Proteomes" id="UP000644548">
    <property type="component" value="Unassembled WGS sequence"/>
</dbReference>
<accession>A0ABQ2S860</accession>
<evidence type="ECO:0000313" key="3">
    <source>
        <dbReference type="Proteomes" id="UP000644548"/>
    </source>
</evidence>
<organism evidence="2 3">
    <name type="scientific">Deinococcus sedimenti</name>
    <dbReference type="NCBI Taxonomy" id="1867090"/>
    <lineage>
        <taxon>Bacteria</taxon>
        <taxon>Thermotogati</taxon>
        <taxon>Deinococcota</taxon>
        <taxon>Deinococci</taxon>
        <taxon>Deinococcales</taxon>
        <taxon>Deinococcaceae</taxon>
        <taxon>Deinococcus</taxon>
    </lineage>
</organism>
<comment type="caution">
    <text evidence="2">The sequence shown here is derived from an EMBL/GenBank/DDBJ whole genome shotgun (WGS) entry which is preliminary data.</text>
</comment>
<evidence type="ECO:0008006" key="4">
    <source>
        <dbReference type="Google" id="ProtNLM"/>
    </source>
</evidence>
<reference evidence="3" key="1">
    <citation type="journal article" date="2019" name="Int. J. Syst. Evol. Microbiol.">
        <title>The Global Catalogue of Microorganisms (GCM) 10K type strain sequencing project: providing services to taxonomists for standard genome sequencing and annotation.</title>
        <authorList>
            <consortium name="The Broad Institute Genomics Platform"/>
            <consortium name="The Broad Institute Genome Sequencing Center for Infectious Disease"/>
            <person name="Wu L."/>
            <person name="Ma J."/>
        </authorList>
    </citation>
    <scope>NUCLEOTIDE SEQUENCE [LARGE SCALE GENOMIC DNA]</scope>
    <source>
        <strain evidence="3">JCM 31405</strain>
    </source>
</reference>
<keyword evidence="1" id="KW-1133">Transmembrane helix</keyword>
<keyword evidence="1" id="KW-0472">Membrane</keyword>
<sequence>MAAVWAHASGLLPVVAALAPWVALVGAEWLDTSGLLLPDQAAQARFGVATLPGVLSALCLYFGLPWAAPVVLLVAIAGPLLRV</sequence>
<feature type="transmembrane region" description="Helical" evidence="1">
    <location>
        <begin position="51"/>
        <end position="81"/>
    </location>
</feature>